<evidence type="ECO:0000313" key="3">
    <source>
        <dbReference type="Proteomes" id="UP000007954"/>
    </source>
</evidence>
<evidence type="ECO:0000256" key="1">
    <source>
        <dbReference type="SAM" id="MobiDB-lite"/>
    </source>
</evidence>
<dbReference type="Proteomes" id="UP000007954">
    <property type="component" value="Chromosome"/>
</dbReference>
<organism evidence="2 3">
    <name type="scientific">Haloquadratum walsbyi (strain DSM 16854 / JCM 12705 / C23)</name>
    <dbReference type="NCBI Taxonomy" id="768065"/>
    <lineage>
        <taxon>Archaea</taxon>
        <taxon>Methanobacteriati</taxon>
        <taxon>Methanobacteriota</taxon>
        <taxon>Stenosarchaea group</taxon>
        <taxon>Halobacteria</taxon>
        <taxon>Halobacteriales</taxon>
        <taxon>Haloferacaceae</taxon>
        <taxon>Haloquadratum</taxon>
    </lineage>
</organism>
<dbReference type="KEGG" id="hwc:Hqrw_1172"/>
<dbReference type="OrthoDB" id="157372at2157"/>
<dbReference type="RefSeq" id="WP_011570432.1">
    <property type="nucleotide sequence ID" value="NC_017459.1"/>
</dbReference>
<gene>
    <name evidence="2" type="ordered locus">Hqrw_1172</name>
</gene>
<dbReference type="Pfam" id="PF19103">
    <property type="entry name" value="DUF5790"/>
    <property type="match status" value="1"/>
</dbReference>
<evidence type="ECO:0000313" key="2">
    <source>
        <dbReference type="EMBL" id="CCC39140.1"/>
    </source>
</evidence>
<feature type="region of interest" description="Disordered" evidence="1">
    <location>
        <begin position="1"/>
        <end position="21"/>
    </location>
</feature>
<accession>G0LGC0</accession>
<sequence length="135" mass="14627">MSSQSTLSDDDLFGEAAEEMREEVEAHLDNAHAALPDAASMWQTNADNVLGALNGLRSALDAGDAEEHLRQAKKTFVVGTRADAFDDPDELRSEVESVEELLSSINTADELASELTTTVPQLHDQLPEADEESDE</sequence>
<dbReference type="HOGENOM" id="CLU_1745501_0_0_2"/>
<dbReference type="AlphaFoldDB" id="G0LGC0"/>
<reference evidence="2 3" key="1">
    <citation type="journal article" date="2011" name="PLoS ONE">
        <title>Haloquadratum walsbyi: limited diversity in a global pond.</title>
        <authorList>
            <person name="Dyall-Smith M."/>
            <person name="Pfeiffer F."/>
            <person name="Klee K."/>
            <person name="Palm P."/>
            <person name="Gross K."/>
            <person name="Schuster S.C."/>
            <person name="Rampp M."/>
            <person name="Oesterhelt D."/>
        </authorList>
    </citation>
    <scope>NUCLEOTIDE SEQUENCE [LARGE SCALE GENOMIC DNA]</scope>
    <source>
        <strain evidence="3">DSM 16854 / JCM 12705 / C23</strain>
    </source>
</reference>
<name>G0LGC0_HALWC</name>
<dbReference type="EMBL" id="FR746099">
    <property type="protein sequence ID" value="CCC39140.1"/>
    <property type="molecule type" value="Genomic_DNA"/>
</dbReference>
<feature type="compositionally biased region" description="Acidic residues" evidence="1">
    <location>
        <begin position="8"/>
        <end position="21"/>
    </location>
</feature>
<proteinExistence type="predicted"/>
<dbReference type="InterPro" id="IPR043808">
    <property type="entry name" value="DUF5790"/>
</dbReference>
<dbReference type="GeneID" id="12445794"/>
<protein>
    <submittedName>
        <fullName evidence="2">Uncharacterized protein</fullName>
    </submittedName>
</protein>